<reference evidence="2" key="1">
    <citation type="journal article" date="2020" name="Biotechnol. Biofuels">
        <title>New insights from the biogas microbiome by comprehensive genome-resolved metagenomics of nearly 1600 species originating from multiple anaerobic digesters.</title>
        <authorList>
            <person name="Campanaro S."/>
            <person name="Treu L."/>
            <person name="Rodriguez-R L.M."/>
            <person name="Kovalovszki A."/>
            <person name="Ziels R.M."/>
            <person name="Maus I."/>
            <person name="Zhu X."/>
            <person name="Kougias P.G."/>
            <person name="Basile A."/>
            <person name="Luo G."/>
            <person name="Schluter A."/>
            <person name="Konstantinidis K.T."/>
            <person name="Angelidaki I."/>
        </authorList>
    </citation>
    <scope>NUCLEOTIDE SEQUENCE</scope>
    <source>
        <strain evidence="2">AS06rmzACSIP_7</strain>
    </source>
</reference>
<accession>A0A971S1T5</accession>
<evidence type="ECO:0000313" key="3">
    <source>
        <dbReference type="Proteomes" id="UP000777265"/>
    </source>
</evidence>
<organism evidence="2 3">
    <name type="scientific">Syntrophorhabdus aromaticivorans</name>
    <dbReference type="NCBI Taxonomy" id="328301"/>
    <lineage>
        <taxon>Bacteria</taxon>
        <taxon>Pseudomonadati</taxon>
        <taxon>Thermodesulfobacteriota</taxon>
        <taxon>Syntrophorhabdia</taxon>
        <taxon>Syntrophorhabdales</taxon>
        <taxon>Syntrophorhabdaceae</taxon>
        <taxon>Syntrophorhabdus</taxon>
    </lineage>
</organism>
<name>A0A971S1T5_9BACT</name>
<gene>
    <name evidence="2" type="ORF">GXY80_10380</name>
</gene>
<evidence type="ECO:0000256" key="1">
    <source>
        <dbReference type="SAM" id="MobiDB-lite"/>
    </source>
</evidence>
<evidence type="ECO:0000313" key="2">
    <source>
        <dbReference type="EMBL" id="NLW35869.1"/>
    </source>
</evidence>
<feature type="region of interest" description="Disordered" evidence="1">
    <location>
        <begin position="26"/>
        <end position="55"/>
    </location>
</feature>
<reference evidence="2" key="2">
    <citation type="submission" date="2020-01" db="EMBL/GenBank/DDBJ databases">
        <authorList>
            <person name="Campanaro S."/>
        </authorList>
    </citation>
    <scope>NUCLEOTIDE SEQUENCE</scope>
    <source>
        <strain evidence="2">AS06rmzACSIP_7</strain>
    </source>
</reference>
<feature type="compositionally biased region" description="Basic and acidic residues" evidence="1">
    <location>
        <begin position="34"/>
        <end position="53"/>
    </location>
</feature>
<dbReference type="Proteomes" id="UP000777265">
    <property type="component" value="Unassembled WGS sequence"/>
</dbReference>
<comment type="caution">
    <text evidence="2">The sequence shown here is derived from an EMBL/GenBank/DDBJ whole genome shotgun (WGS) entry which is preliminary data.</text>
</comment>
<protein>
    <submittedName>
        <fullName evidence="2">Uncharacterized protein</fullName>
    </submittedName>
</protein>
<sequence length="75" mass="8546">MKNVPLPWSFILAMRLLHRPPPELPSQLASDNICGKDSKEASRRAGTNKHEYDGEYLSNRLRSADSTMSLRYTLL</sequence>
<proteinExistence type="predicted"/>
<dbReference type="AlphaFoldDB" id="A0A971S1T5"/>
<dbReference type="EMBL" id="JAAYEE010000179">
    <property type="protein sequence ID" value="NLW35869.1"/>
    <property type="molecule type" value="Genomic_DNA"/>
</dbReference>